<protein>
    <submittedName>
        <fullName evidence="1">Uncharacterized protein</fullName>
    </submittedName>
</protein>
<evidence type="ECO:0000313" key="2">
    <source>
        <dbReference type="EMBL" id="QJA67877.1"/>
    </source>
</evidence>
<dbReference type="EMBL" id="MT145187">
    <property type="protein sequence ID" value="QJI04527.1"/>
    <property type="molecule type" value="Genomic_DNA"/>
</dbReference>
<evidence type="ECO:0000313" key="3">
    <source>
        <dbReference type="EMBL" id="QJH93591.1"/>
    </source>
</evidence>
<reference evidence="1" key="1">
    <citation type="submission" date="2020-03" db="EMBL/GenBank/DDBJ databases">
        <title>The deep terrestrial virosphere.</title>
        <authorList>
            <person name="Holmfeldt K."/>
            <person name="Nilsson E."/>
            <person name="Simone D."/>
            <person name="Lopez-Fernandez M."/>
            <person name="Wu X."/>
            <person name="de Brujin I."/>
            <person name="Lundin D."/>
            <person name="Andersson A."/>
            <person name="Bertilsson S."/>
            <person name="Dopson M."/>
        </authorList>
    </citation>
    <scope>NUCLEOTIDE SEQUENCE</scope>
    <source>
        <strain evidence="4">MM415A00093</strain>
        <strain evidence="2">MM415B00143</strain>
        <strain evidence="1">TM448A00087</strain>
        <strain evidence="3">TM448B00099</strain>
    </source>
</reference>
<sequence>MNLLMRTLMQKNREIMDDLNNEPDLDLETYAMVLAGIWATAIFFHEMERGGDVLELKRNIWLTAEELAKDMGMLMCTWNKNIEAVQNATTN</sequence>
<dbReference type="EMBL" id="MT141577">
    <property type="protein sequence ID" value="QJA67877.1"/>
    <property type="molecule type" value="Genomic_DNA"/>
</dbReference>
<proteinExistence type="predicted"/>
<name>A0A6H1ZAD5_9ZZZZ</name>
<gene>
    <name evidence="4" type="ORF">MM415A00093_0020</name>
    <name evidence="2" type="ORF">MM415B00143_0028</name>
    <name evidence="1" type="ORF">TM448A00087_0083</name>
    <name evidence="3" type="ORF">TM448B00099_0067</name>
</gene>
<dbReference type="EMBL" id="MT144589">
    <property type="protein sequence ID" value="QJH93591.1"/>
    <property type="molecule type" value="Genomic_DNA"/>
</dbReference>
<dbReference type="EMBL" id="MT143973">
    <property type="protein sequence ID" value="QJA44150.1"/>
    <property type="molecule type" value="Genomic_DNA"/>
</dbReference>
<evidence type="ECO:0000313" key="4">
    <source>
        <dbReference type="EMBL" id="QJI04527.1"/>
    </source>
</evidence>
<accession>A0A6H1ZAD5</accession>
<evidence type="ECO:0000313" key="1">
    <source>
        <dbReference type="EMBL" id="QJA44150.1"/>
    </source>
</evidence>
<organism evidence="1">
    <name type="scientific">viral metagenome</name>
    <dbReference type="NCBI Taxonomy" id="1070528"/>
    <lineage>
        <taxon>unclassified sequences</taxon>
        <taxon>metagenomes</taxon>
        <taxon>organismal metagenomes</taxon>
    </lineage>
</organism>
<dbReference type="AlphaFoldDB" id="A0A6H1ZAD5"/>